<name>A0AAN8ZGF7_9MAGN</name>
<evidence type="ECO:0000313" key="10">
    <source>
        <dbReference type="EMBL" id="KAK6933540.1"/>
    </source>
</evidence>
<comment type="subcellular location">
    <subcellularLocation>
        <location evidence="1">Membrane</location>
        <topology evidence="1">Single-pass membrane protein</topology>
    </subcellularLocation>
</comment>
<dbReference type="Pfam" id="PF13839">
    <property type="entry name" value="PC-Esterase"/>
    <property type="match status" value="2"/>
</dbReference>
<dbReference type="Pfam" id="PF14416">
    <property type="entry name" value="PMR5N"/>
    <property type="match status" value="1"/>
</dbReference>
<keyword evidence="4" id="KW-0735">Signal-anchor</keyword>
<dbReference type="GO" id="GO:0005794">
    <property type="term" value="C:Golgi apparatus"/>
    <property type="evidence" value="ECO:0007669"/>
    <property type="project" value="TreeGrafter"/>
</dbReference>
<keyword evidence="5" id="KW-1133">Transmembrane helix</keyword>
<evidence type="ECO:0000256" key="1">
    <source>
        <dbReference type="ARBA" id="ARBA00004167"/>
    </source>
</evidence>
<proteinExistence type="inferred from homology"/>
<keyword evidence="3" id="KW-0812">Transmembrane</keyword>
<accession>A0AAN8ZGF7</accession>
<protein>
    <submittedName>
        <fullName evidence="10">PC-Esterase</fullName>
    </submittedName>
</protein>
<gene>
    <name evidence="10" type="ORF">RJ641_036434</name>
</gene>
<dbReference type="InterPro" id="IPR025846">
    <property type="entry name" value="TBL_N"/>
</dbReference>
<dbReference type="EMBL" id="JBAMMX010000009">
    <property type="protein sequence ID" value="KAK6933540.1"/>
    <property type="molecule type" value="Genomic_DNA"/>
</dbReference>
<dbReference type="Proteomes" id="UP001370490">
    <property type="component" value="Unassembled WGS sequence"/>
</dbReference>
<dbReference type="AlphaFoldDB" id="A0AAN8ZGF7"/>
<evidence type="ECO:0000259" key="8">
    <source>
        <dbReference type="Pfam" id="PF13839"/>
    </source>
</evidence>
<keyword evidence="7" id="KW-0732">Signal</keyword>
<evidence type="ECO:0000256" key="4">
    <source>
        <dbReference type="ARBA" id="ARBA00022968"/>
    </source>
</evidence>
<evidence type="ECO:0000256" key="5">
    <source>
        <dbReference type="ARBA" id="ARBA00022989"/>
    </source>
</evidence>
<dbReference type="PANTHER" id="PTHR32285">
    <property type="entry name" value="PROTEIN TRICHOME BIREFRINGENCE-LIKE 9-RELATED"/>
    <property type="match status" value="1"/>
</dbReference>
<feature type="signal peptide" evidence="7">
    <location>
        <begin position="1"/>
        <end position="29"/>
    </location>
</feature>
<evidence type="ECO:0000313" key="11">
    <source>
        <dbReference type="Proteomes" id="UP001370490"/>
    </source>
</evidence>
<sequence>MAKPKQKYSTLLFSLFFIFSLSFIHGCLAQFDIDDDSWLDDDEASWLTEEDDGVIMVQNRRANLKNCDFSAGKWVYDESYPLYDSSCPYLSSTVTCQKNGRPDSDYERWKWMPHGCSIPRFNALDFLGRMRRRRIMLVGDSIMRNQWESLVCLVQGVVPTGRKRVTYDGPSMAFHAQDFEVSIEFCWAPLLVELKKGTNNKRILHLDLIEDNARYWRGVDILVFDSAHWWTHSDKWSSQMNEWVPNLSITLCKCVSVLKGGAYDIPLSLGTRWDYYMEGKNIYTNLNPMVAYEKGLSTWAKWVDLNLNPRETRVIFRSISPRHNRENGWKCYNQREPLGYFHQPDVPEQMLVLQGVLRRMRFPVYLQDITTMSLLRRDGHPSVYSKSMAQKEKEHQKDSSSDCSHWCLPGVPDIWNEMLNALF</sequence>
<comment type="similarity">
    <text evidence="2">Belongs to the PC-esterase family. TBL subfamily.</text>
</comment>
<feature type="domain" description="Trichome birefringence-like C-terminal" evidence="8">
    <location>
        <begin position="118"/>
        <end position="235"/>
    </location>
</feature>
<keyword evidence="11" id="KW-1185">Reference proteome</keyword>
<keyword evidence="6" id="KW-0472">Membrane</keyword>
<evidence type="ECO:0000256" key="3">
    <source>
        <dbReference type="ARBA" id="ARBA00022692"/>
    </source>
</evidence>
<feature type="chain" id="PRO_5042989891" evidence="7">
    <location>
        <begin position="30"/>
        <end position="423"/>
    </location>
</feature>
<evidence type="ECO:0000256" key="6">
    <source>
        <dbReference type="ARBA" id="ARBA00023136"/>
    </source>
</evidence>
<dbReference type="InterPro" id="IPR026057">
    <property type="entry name" value="TBL_C"/>
</dbReference>
<dbReference type="PANTHER" id="PTHR32285:SF155">
    <property type="entry name" value="PROTEIN TRICHOME BIREFRINGENCE-LIKE 36"/>
    <property type="match status" value="1"/>
</dbReference>
<evidence type="ECO:0000256" key="2">
    <source>
        <dbReference type="ARBA" id="ARBA00007727"/>
    </source>
</evidence>
<dbReference type="GO" id="GO:0016413">
    <property type="term" value="F:O-acetyltransferase activity"/>
    <property type="evidence" value="ECO:0007669"/>
    <property type="project" value="InterPro"/>
</dbReference>
<feature type="domain" description="Trichome birefringence-like N-terminal" evidence="9">
    <location>
        <begin position="65"/>
        <end position="117"/>
    </location>
</feature>
<organism evidence="10 11">
    <name type="scientific">Dillenia turbinata</name>
    <dbReference type="NCBI Taxonomy" id="194707"/>
    <lineage>
        <taxon>Eukaryota</taxon>
        <taxon>Viridiplantae</taxon>
        <taxon>Streptophyta</taxon>
        <taxon>Embryophyta</taxon>
        <taxon>Tracheophyta</taxon>
        <taxon>Spermatophyta</taxon>
        <taxon>Magnoliopsida</taxon>
        <taxon>eudicotyledons</taxon>
        <taxon>Gunneridae</taxon>
        <taxon>Pentapetalae</taxon>
        <taxon>Dilleniales</taxon>
        <taxon>Dilleniaceae</taxon>
        <taxon>Dillenia</taxon>
    </lineage>
</organism>
<comment type="caution">
    <text evidence="10">The sequence shown here is derived from an EMBL/GenBank/DDBJ whole genome shotgun (WGS) entry which is preliminary data.</text>
</comment>
<reference evidence="10 11" key="1">
    <citation type="submission" date="2023-12" db="EMBL/GenBank/DDBJ databases">
        <title>A high-quality genome assembly for Dillenia turbinata (Dilleniales).</title>
        <authorList>
            <person name="Chanderbali A."/>
        </authorList>
    </citation>
    <scope>NUCLEOTIDE SEQUENCE [LARGE SCALE GENOMIC DNA]</scope>
    <source>
        <strain evidence="10">LSX21</strain>
        <tissue evidence="10">Leaf</tissue>
    </source>
</reference>
<evidence type="ECO:0000256" key="7">
    <source>
        <dbReference type="SAM" id="SignalP"/>
    </source>
</evidence>
<dbReference type="GO" id="GO:0016020">
    <property type="term" value="C:membrane"/>
    <property type="evidence" value="ECO:0007669"/>
    <property type="project" value="UniProtKB-SubCell"/>
</dbReference>
<dbReference type="InterPro" id="IPR029962">
    <property type="entry name" value="TBL"/>
</dbReference>
<evidence type="ECO:0000259" key="9">
    <source>
        <dbReference type="Pfam" id="PF14416"/>
    </source>
</evidence>
<feature type="domain" description="Trichome birefringence-like C-terminal" evidence="8">
    <location>
        <begin position="271"/>
        <end position="421"/>
    </location>
</feature>